<dbReference type="RefSeq" id="WP_119192585.1">
    <property type="nucleotide sequence ID" value="NZ_JBFBMK010000018.1"/>
</dbReference>
<evidence type="ECO:0000313" key="1">
    <source>
        <dbReference type="EMBL" id="RBA36278.1"/>
    </source>
</evidence>
<comment type="caution">
    <text evidence="1">The sequence shown here is derived from an EMBL/GenBank/DDBJ whole genome shotgun (WGS) entry which is preliminary data.</text>
</comment>
<dbReference type="Proteomes" id="UP000252187">
    <property type="component" value="Unassembled WGS sequence"/>
</dbReference>
<gene>
    <name evidence="1" type="ORF">DQ226_09165</name>
</gene>
<reference evidence="1 2" key="1">
    <citation type="submission" date="2018-06" db="EMBL/GenBank/DDBJ databases">
        <title>Whole genome sequencing of four bacterial strains from South Shetland trench revealing bio-synthetic gene clusters.</title>
        <authorList>
            <person name="Abdel-Mageed W.M."/>
            <person name="Lehri B."/>
            <person name="Jarmusch S.A."/>
            <person name="Miranda K."/>
            <person name="Goodfellow M."/>
            <person name="Jaspars M."/>
            <person name="Karlyshev A.V."/>
        </authorList>
    </citation>
    <scope>NUCLEOTIDE SEQUENCE [LARGE SCALE GENOMIC DNA]</scope>
    <source>
        <strain evidence="1 2">SST1</strain>
    </source>
</reference>
<sequence>MPLILALLLLTVIAGLAAWVAATGWIARSGLEDLSRRRRLRRGSDPVQLTAERAVDSARRSYFLALEALTETLDRWYALRPTLGIGTPLEDTYPDVRDRTDADPEFAALLERANTACLDNRSGHPDAVPDLLEETARMDSLMLALRERVHRPGQPK</sequence>
<dbReference type="EMBL" id="QNTT01000020">
    <property type="protein sequence ID" value="RBA36278.1"/>
    <property type="molecule type" value="Genomic_DNA"/>
</dbReference>
<protein>
    <submittedName>
        <fullName evidence="1">Uncharacterized protein</fullName>
    </submittedName>
</protein>
<accession>A0A365PA27</accession>
<organism evidence="1 2">
    <name type="scientific">Dietzia maris</name>
    <dbReference type="NCBI Taxonomy" id="37915"/>
    <lineage>
        <taxon>Bacteria</taxon>
        <taxon>Bacillati</taxon>
        <taxon>Actinomycetota</taxon>
        <taxon>Actinomycetes</taxon>
        <taxon>Mycobacteriales</taxon>
        <taxon>Dietziaceae</taxon>
        <taxon>Dietzia</taxon>
    </lineage>
</organism>
<dbReference type="AlphaFoldDB" id="A0A365PA27"/>
<evidence type="ECO:0000313" key="2">
    <source>
        <dbReference type="Proteomes" id="UP000252187"/>
    </source>
</evidence>
<name>A0A365PA27_9ACTN</name>
<proteinExistence type="predicted"/>